<keyword evidence="5 7" id="KW-0413">Isomerase</keyword>
<feature type="non-terminal residue" evidence="7">
    <location>
        <position position="1"/>
    </location>
</feature>
<proteinExistence type="predicted"/>
<dbReference type="PANTHER" id="PTHR47245:SF1">
    <property type="entry name" value="FOLDASE PROTEIN PRSA"/>
    <property type="match status" value="1"/>
</dbReference>
<dbReference type="PANTHER" id="PTHR47245">
    <property type="entry name" value="PEPTIDYLPROLYL ISOMERASE"/>
    <property type="match status" value="1"/>
</dbReference>
<evidence type="ECO:0000256" key="3">
    <source>
        <dbReference type="ARBA" id="ARBA00022729"/>
    </source>
</evidence>
<dbReference type="EC" id="5.2.1.8" evidence="2"/>
<dbReference type="GO" id="GO:0003755">
    <property type="term" value="F:peptidyl-prolyl cis-trans isomerase activity"/>
    <property type="evidence" value="ECO:0007669"/>
    <property type="project" value="UniProtKB-KW"/>
</dbReference>
<comment type="caution">
    <text evidence="7">The sequence shown here is derived from an EMBL/GenBank/DDBJ whole genome shotgun (WGS) entry which is preliminary data.</text>
</comment>
<feature type="domain" description="PpiC" evidence="6">
    <location>
        <begin position="177"/>
        <end position="272"/>
    </location>
</feature>
<reference evidence="7" key="1">
    <citation type="journal article" date="2020" name="mSystems">
        <title>Genome- and Community-Level Interaction Insights into Carbon Utilization and Element Cycling Functions of Hydrothermarchaeota in Hydrothermal Sediment.</title>
        <authorList>
            <person name="Zhou Z."/>
            <person name="Liu Y."/>
            <person name="Xu W."/>
            <person name="Pan J."/>
            <person name="Luo Z.H."/>
            <person name="Li M."/>
        </authorList>
    </citation>
    <scope>NUCLEOTIDE SEQUENCE [LARGE SCALE GENOMIC DNA]</scope>
    <source>
        <strain evidence="7">SpSt-1257</strain>
    </source>
</reference>
<dbReference type="EMBL" id="DSFC01000039">
    <property type="protein sequence ID" value="HEV08899.1"/>
    <property type="molecule type" value="Genomic_DNA"/>
</dbReference>
<dbReference type="InterPro" id="IPR000297">
    <property type="entry name" value="PPIase_PpiC"/>
</dbReference>
<evidence type="ECO:0000256" key="2">
    <source>
        <dbReference type="ARBA" id="ARBA00013194"/>
    </source>
</evidence>
<organism evidence="7">
    <name type="scientific">Sulfurihydrogenibium azorense</name>
    <dbReference type="NCBI Taxonomy" id="309806"/>
    <lineage>
        <taxon>Bacteria</taxon>
        <taxon>Pseudomonadati</taxon>
        <taxon>Aquificota</taxon>
        <taxon>Aquificia</taxon>
        <taxon>Aquificales</taxon>
        <taxon>Hydrogenothermaceae</taxon>
        <taxon>Sulfurihydrogenibium</taxon>
    </lineage>
</organism>
<comment type="catalytic activity">
    <reaction evidence="1">
        <text>[protein]-peptidylproline (omega=180) = [protein]-peptidylproline (omega=0)</text>
        <dbReference type="Rhea" id="RHEA:16237"/>
        <dbReference type="Rhea" id="RHEA-COMP:10747"/>
        <dbReference type="Rhea" id="RHEA-COMP:10748"/>
        <dbReference type="ChEBI" id="CHEBI:83833"/>
        <dbReference type="ChEBI" id="CHEBI:83834"/>
        <dbReference type="EC" id="5.2.1.8"/>
    </reaction>
</comment>
<keyword evidence="3" id="KW-0732">Signal</keyword>
<gene>
    <name evidence="7" type="ORF">ENO34_00690</name>
</gene>
<sequence length="311" mass="35552">QKQLTVNHVKAILLSSVYVSDEEIETFTKKQLTKISGDVTLIKPKEPVISEQMIKDYYEKHKNDYATQQGKKVEIYKIDINKLGQEKAENLAKDLFTKAKSGSLTNVPPEVEKVFDGELYQDTKLENVPSEVLSEVESLSKDKKVSFSKTPSAYYIGIYKEDVVKSKPIEEIKSEITQKLKREEYQKAVENLHKTTDITALLNNNNVEKSTVSDMTIQEFVVKYGIKSNELNNITNLKVGQTSKPISTDEGVLIFKLSQITEPDKDKMEEMKKSIEPLIKTQKFADLYQMYIDNLKKKANIKINKRLVEGE</sequence>
<dbReference type="Proteomes" id="UP000885621">
    <property type="component" value="Unassembled WGS sequence"/>
</dbReference>
<evidence type="ECO:0000256" key="4">
    <source>
        <dbReference type="ARBA" id="ARBA00023110"/>
    </source>
</evidence>
<dbReference type="Gene3D" id="1.10.4030.10">
    <property type="entry name" value="Porin chaperone SurA, peptide-binding domain"/>
    <property type="match status" value="2"/>
</dbReference>
<evidence type="ECO:0000313" key="7">
    <source>
        <dbReference type="EMBL" id="HEV08899.1"/>
    </source>
</evidence>
<dbReference type="InterPro" id="IPR046357">
    <property type="entry name" value="PPIase_dom_sf"/>
</dbReference>
<evidence type="ECO:0000259" key="6">
    <source>
        <dbReference type="Pfam" id="PF13145"/>
    </source>
</evidence>
<dbReference type="InterPro" id="IPR050245">
    <property type="entry name" value="PrsA_foldase"/>
</dbReference>
<name>A0A832DQ89_9AQUI</name>
<dbReference type="Pfam" id="PF13145">
    <property type="entry name" value="Rotamase_2"/>
    <property type="match status" value="2"/>
</dbReference>
<keyword evidence="4" id="KW-0697">Rotamase</keyword>
<protein>
    <recommendedName>
        <fullName evidence="2">peptidylprolyl isomerase</fullName>
        <ecNumber evidence="2">5.2.1.8</ecNumber>
    </recommendedName>
</protein>
<accession>A0A832DQ89</accession>
<evidence type="ECO:0000256" key="5">
    <source>
        <dbReference type="ARBA" id="ARBA00023235"/>
    </source>
</evidence>
<dbReference type="Gene3D" id="3.10.50.40">
    <property type="match status" value="2"/>
</dbReference>
<dbReference type="AlphaFoldDB" id="A0A832DQ89"/>
<feature type="domain" description="PpiC" evidence="6">
    <location>
        <begin position="49"/>
        <end position="173"/>
    </location>
</feature>
<evidence type="ECO:0000256" key="1">
    <source>
        <dbReference type="ARBA" id="ARBA00000971"/>
    </source>
</evidence>